<dbReference type="InterPro" id="IPR050748">
    <property type="entry name" value="Glycosyltrans_8_dom-fam"/>
</dbReference>
<dbReference type="GO" id="GO:0016757">
    <property type="term" value="F:glycosyltransferase activity"/>
    <property type="evidence" value="ECO:0007669"/>
    <property type="project" value="UniProtKB-KW"/>
</dbReference>
<sequence>MNIVFVLDKNYSSYLEVALKSVHYHHHNVNIYIIHDGISRAELTRVGQYLAHRGNSLYDLYIEDVNKLIVFPTVGSPDHIGAFSLVRLFVHRLLPENLDKVIYLDVDVIINKPIDELWNIDIDNYLLGAVTDYGMEFHWFHKYFDKQQYINSGVMLINLNKWRELNVDKYFIDGALKYGKKFEYGDQDTINFSLSKELIKLLPIGFNFQVGLLEDRLREADIDLSPHFTFVPNIIHYTGKFKPWLNEDHEDFPKFYKDNYIFYQNLDWNSI</sequence>
<dbReference type="InterPro" id="IPR029044">
    <property type="entry name" value="Nucleotide-diphossugar_trans"/>
</dbReference>
<name>A0A1B8PHF0_HAEHA</name>
<accession>A0A1B8PHF0</accession>
<gene>
    <name evidence="4" type="ORF">A9Z62_05945</name>
</gene>
<keyword evidence="1" id="KW-0328">Glycosyltransferase</keyword>
<evidence type="ECO:0008006" key="6">
    <source>
        <dbReference type="Google" id="ProtNLM"/>
    </source>
</evidence>
<dbReference type="SUPFAM" id="SSF53448">
    <property type="entry name" value="Nucleotide-diphospho-sugar transferases"/>
    <property type="match status" value="1"/>
</dbReference>
<dbReference type="Proteomes" id="UP000092611">
    <property type="component" value="Unassembled WGS sequence"/>
</dbReference>
<dbReference type="GO" id="GO:0046872">
    <property type="term" value="F:metal ion binding"/>
    <property type="evidence" value="ECO:0007669"/>
    <property type="project" value="UniProtKB-KW"/>
</dbReference>
<keyword evidence="2" id="KW-0808">Transferase</keyword>
<reference evidence="4 5" key="1">
    <citation type="submission" date="2016-06" db="EMBL/GenBank/DDBJ databases">
        <title>Draft genome of Haemophilus haemolyticus CCUG 24149.</title>
        <authorList>
            <person name="Engstrom-Jakobsson H."/>
            <person name="Salva-Serra F."/>
            <person name="Thorell K."/>
            <person name="Gonzales-Siles L."/>
            <person name="Karlsson R."/>
            <person name="Boulund F."/>
            <person name="Engstrand L."/>
            <person name="Kristiansson E."/>
            <person name="Moore E."/>
        </authorList>
    </citation>
    <scope>NUCLEOTIDE SEQUENCE [LARGE SCALE GENOMIC DNA]</scope>
    <source>
        <strain evidence="4 5">CCUG 24149</strain>
    </source>
</reference>
<dbReference type="PANTHER" id="PTHR13778:SF47">
    <property type="entry name" value="LIPOPOLYSACCHARIDE 1,3-GALACTOSYLTRANSFERASE"/>
    <property type="match status" value="1"/>
</dbReference>
<comment type="caution">
    <text evidence="4">The sequence shown here is derived from an EMBL/GenBank/DDBJ whole genome shotgun (WGS) entry which is preliminary data.</text>
</comment>
<keyword evidence="3" id="KW-0479">Metal-binding</keyword>
<evidence type="ECO:0000256" key="2">
    <source>
        <dbReference type="ARBA" id="ARBA00022679"/>
    </source>
</evidence>
<protein>
    <recommendedName>
        <fullName evidence="6">Glycosyltransferase family 8 protein</fullName>
    </recommendedName>
</protein>
<dbReference type="PANTHER" id="PTHR13778">
    <property type="entry name" value="GLYCOSYLTRANSFERASE 8 DOMAIN-CONTAINING PROTEIN"/>
    <property type="match status" value="1"/>
</dbReference>
<evidence type="ECO:0000313" key="4">
    <source>
        <dbReference type="EMBL" id="OBX48370.1"/>
    </source>
</evidence>
<evidence type="ECO:0000256" key="3">
    <source>
        <dbReference type="ARBA" id="ARBA00022723"/>
    </source>
</evidence>
<dbReference type="Pfam" id="PF01501">
    <property type="entry name" value="Glyco_transf_8"/>
    <property type="match status" value="1"/>
</dbReference>
<dbReference type="InterPro" id="IPR002495">
    <property type="entry name" value="Glyco_trans_8"/>
</dbReference>
<proteinExistence type="predicted"/>
<evidence type="ECO:0000256" key="1">
    <source>
        <dbReference type="ARBA" id="ARBA00022676"/>
    </source>
</evidence>
<organism evidence="4 5">
    <name type="scientific">Haemophilus haemolyticus</name>
    <dbReference type="NCBI Taxonomy" id="726"/>
    <lineage>
        <taxon>Bacteria</taxon>
        <taxon>Pseudomonadati</taxon>
        <taxon>Pseudomonadota</taxon>
        <taxon>Gammaproteobacteria</taxon>
        <taxon>Pasteurellales</taxon>
        <taxon>Pasteurellaceae</taxon>
        <taxon>Haemophilus</taxon>
    </lineage>
</organism>
<dbReference type="CDD" id="cd04194">
    <property type="entry name" value="GT8_A4GalT_like"/>
    <property type="match status" value="1"/>
</dbReference>
<dbReference type="AlphaFoldDB" id="A0A1B8PHF0"/>
<evidence type="ECO:0000313" key="5">
    <source>
        <dbReference type="Proteomes" id="UP000092611"/>
    </source>
</evidence>
<dbReference type="EMBL" id="LZDL01000004">
    <property type="protein sequence ID" value="OBX48370.1"/>
    <property type="molecule type" value="Genomic_DNA"/>
</dbReference>
<dbReference type="OrthoDB" id="9807549at2"/>
<dbReference type="RefSeq" id="WP_065245733.1">
    <property type="nucleotide sequence ID" value="NZ_LZDL01000004.1"/>
</dbReference>
<dbReference type="Gene3D" id="3.90.550.10">
    <property type="entry name" value="Spore Coat Polysaccharide Biosynthesis Protein SpsA, Chain A"/>
    <property type="match status" value="1"/>
</dbReference>